<dbReference type="KEGG" id="pht:BLM14_17260"/>
<evidence type="ECO:0000256" key="1">
    <source>
        <dbReference type="SAM" id="MobiDB-lite"/>
    </source>
</evidence>
<dbReference type="EMBL" id="MZMT01000049">
    <property type="protein sequence ID" value="PIO42891.1"/>
    <property type="molecule type" value="Genomic_DNA"/>
</dbReference>
<sequence>MRDLSFEHVMIQSPGSGTVLNVSSVKQASELLAHCWTKQCGPKHEAAMEICANALKEKASAEEARLAFVEAAKEIDVYVAEKTQTTAPPRSVRNKVNDAAFSENEERPFPRGEN</sequence>
<feature type="compositionally biased region" description="Basic and acidic residues" evidence="1">
    <location>
        <begin position="104"/>
        <end position="114"/>
    </location>
</feature>
<dbReference type="InterPro" id="IPR010385">
    <property type="entry name" value="DUF982"/>
</dbReference>
<dbReference type="Gene3D" id="6.10.250.730">
    <property type="match status" value="1"/>
</dbReference>
<protein>
    <recommendedName>
        <fullName evidence="4">DUF982 domain-containing protein</fullName>
    </recommendedName>
</protein>
<accession>A0A2N9VTS3</accession>
<evidence type="ECO:0008006" key="4">
    <source>
        <dbReference type="Google" id="ProtNLM"/>
    </source>
</evidence>
<organism evidence="2 3">
    <name type="scientific">Phyllobacterium zundukense</name>
    <dbReference type="NCBI Taxonomy" id="1867719"/>
    <lineage>
        <taxon>Bacteria</taxon>
        <taxon>Pseudomonadati</taxon>
        <taxon>Pseudomonadota</taxon>
        <taxon>Alphaproteobacteria</taxon>
        <taxon>Hyphomicrobiales</taxon>
        <taxon>Phyllobacteriaceae</taxon>
        <taxon>Phyllobacterium</taxon>
    </lineage>
</organism>
<dbReference type="OrthoDB" id="8116757at2"/>
<dbReference type="Pfam" id="PF06169">
    <property type="entry name" value="DUF982"/>
    <property type="match status" value="1"/>
</dbReference>
<proteinExistence type="predicted"/>
<comment type="caution">
    <text evidence="2">The sequence shown here is derived from an EMBL/GenBank/DDBJ whole genome shotgun (WGS) entry which is preliminary data.</text>
</comment>
<keyword evidence="3" id="KW-1185">Reference proteome</keyword>
<dbReference type="RefSeq" id="WP_100000561.1">
    <property type="nucleotide sequence ID" value="NZ_CP017940.1"/>
</dbReference>
<evidence type="ECO:0000313" key="3">
    <source>
        <dbReference type="Proteomes" id="UP000232163"/>
    </source>
</evidence>
<dbReference type="Proteomes" id="UP000232163">
    <property type="component" value="Unassembled WGS sequence"/>
</dbReference>
<dbReference type="AlphaFoldDB" id="A0A2N9VTS3"/>
<reference evidence="3" key="1">
    <citation type="journal article" date="2017" name="Int J Environ Stud">
        <title>Does the Miocene-Pliocene relict legume Oxytropis triphylla form nitrogen-fixing nodules with a combination of bacterial strains?</title>
        <authorList>
            <person name="Safronova V."/>
            <person name="Belimov A."/>
            <person name="Sazanova A."/>
            <person name="Kuznetsova I."/>
            <person name="Popova J."/>
            <person name="Andronov E."/>
            <person name="Verkhozina A."/>
            <person name="Tikhonovich I."/>
        </authorList>
    </citation>
    <scope>NUCLEOTIDE SEQUENCE [LARGE SCALE GENOMIC DNA]</scope>
    <source>
        <strain evidence="3">Tri-38</strain>
    </source>
</reference>
<feature type="region of interest" description="Disordered" evidence="1">
    <location>
        <begin position="82"/>
        <end position="114"/>
    </location>
</feature>
<name>A0A2N9VTS3_9HYPH</name>
<evidence type="ECO:0000313" key="2">
    <source>
        <dbReference type="EMBL" id="PIO42891.1"/>
    </source>
</evidence>
<gene>
    <name evidence="2" type="ORF">B5P45_20835</name>
</gene>